<keyword evidence="3" id="KW-1185">Reference proteome</keyword>
<evidence type="ECO:0000313" key="2">
    <source>
        <dbReference type="EMBL" id="RVT52485.1"/>
    </source>
</evidence>
<organism evidence="2 3">
    <name type="scientific">Rubrivivax albus</name>
    <dbReference type="NCBI Taxonomy" id="2499835"/>
    <lineage>
        <taxon>Bacteria</taxon>
        <taxon>Pseudomonadati</taxon>
        <taxon>Pseudomonadota</taxon>
        <taxon>Betaproteobacteria</taxon>
        <taxon>Burkholderiales</taxon>
        <taxon>Sphaerotilaceae</taxon>
        <taxon>Rubrivivax</taxon>
    </lineage>
</organism>
<dbReference type="AlphaFoldDB" id="A0A3S2TN51"/>
<dbReference type="Proteomes" id="UP000288178">
    <property type="component" value="Unassembled WGS sequence"/>
</dbReference>
<evidence type="ECO:0000313" key="3">
    <source>
        <dbReference type="Proteomes" id="UP000288178"/>
    </source>
</evidence>
<protein>
    <submittedName>
        <fullName evidence="2">Nuclear transport factor 2 family protein</fullName>
    </submittedName>
</protein>
<reference evidence="2 3" key="1">
    <citation type="submission" date="2019-01" db="EMBL/GenBank/DDBJ databases">
        <authorList>
            <person name="Chen W.-M."/>
        </authorList>
    </citation>
    <scope>NUCLEOTIDE SEQUENCE [LARGE SCALE GENOMIC DNA]</scope>
    <source>
        <strain evidence="2 3">ICH-3</strain>
    </source>
</reference>
<gene>
    <name evidence="2" type="ORF">ENE75_08605</name>
</gene>
<feature type="domain" description="SnoaL-like" evidence="1">
    <location>
        <begin position="19"/>
        <end position="119"/>
    </location>
</feature>
<dbReference type="Pfam" id="PF12680">
    <property type="entry name" value="SnoaL_2"/>
    <property type="match status" value="1"/>
</dbReference>
<dbReference type="InterPro" id="IPR032710">
    <property type="entry name" value="NTF2-like_dom_sf"/>
</dbReference>
<evidence type="ECO:0000259" key="1">
    <source>
        <dbReference type="Pfam" id="PF12680"/>
    </source>
</evidence>
<comment type="caution">
    <text evidence="2">The sequence shown here is derived from an EMBL/GenBank/DDBJ whole genome shotgun (WGS) entry which is preliminary data.</text>
</comment>
<sequence>MTAALSRHDNPRVASLVDAFEALAPDTLDTLCALYADDARFKDPFNDVRGQAALRGIFAHMFQALDAPRFEVRDVVVQDDQCFLTWDFRFRMKRFDRGEQTIHGGTHLRFGADGRIALHRDYWDAAEELYEKLPVVGALMRWLKRRAGT</sequence>
<dbReference type="OrthoDB" id="1115105at2"/>
<name>A0A3S2TN51_9BURK</name>
<proteinExistence type="predicted"/>
<accession>A0A3S2TN51</accession>
<dbReference type="InterPro" id="IPR037401">
    <property type="entry name" value="SnoaL-like"/>
</dbReference>
<dbReference type="Gene3D" id="3.10.450.50">
    <property type="match status" value="1"/>
</dbReference>
<dbReference type="EMBL" id="SACT01000002">
    <property type="protein sequence ID" value="RVT52485.1"/>
    <property type="molecule type" value="Genomic_DNA"/>
</dbReference>
<dbReference type="SUPFAM" id="SSF54427">
    <property type="entry name" value="NTF2-like"/>
    <property type="match status" value="1"/>
</dbReference>